<proteinExistence type="inferred from homology"/>
<dbReference type="PROSITE" id="PS00061">
    <property type="entry name" value="ADH_SHORT"/>
    <property type="match status" value="1"/>
</dbReference>
<organism evidence="2">
    <name type="scientific">marine metagenome</name>
    <dbReference type="NCBI Taxonomy" id="408172"/>
    <lineage>
        <taxon>unclassified sequences</taxon>
        <taxon>metagenomes</taxon>
        <taxon>ecological metagenomes</taxon>
    </lineage>
</organism>
<feature type="non-terminal residue" evidence="2">
    <location>
        <position position="1"/>
    </location>
</feature>
<sequence length="216" mass="22567">VADIDADGGAAVAGELGDSGRFAALDVADEDQWVEVLDAVTSDFGRLDGLVNAAGVAAKDDRLATVSTADWDRIMRINLDGTFLGCKHAVRAMKGRGGGSIINLASVYGRVGDGDSVAYCTSKGGVRLLTMSAARHCAESGYGIRCNAVSPGFIDTPMVAGYIADPEVRRAIEKRHPLDRLGRAEEIAAMALYLMTDESAFVTGSDFVIDGGYSAV</sequence>
<evidence type="ECO:0000256" key="1">
    <source>
        <dbReference type="ARBA" id="ARBA00006484"/>
    </source>
</evidence>
<name>A0A383CKV2_9ZZZZ</name>
<dbReference type="InterPro" id="IPR002347">
    <property type="entry name" value="SDR_fam"/>
</dbReference>
<dbReference type="PRINTS" id="PR00080">
    <property type="entry name" value="SDRFAMILY"/>
</dbReference>
<evidence type="ECO:0000313" key="2">
    <source>
        <dbReference type="EMBL" id="SVE32822.1"/>
    </source>
</evidence>
<dbReference type="GO" id="GO:0016616">
    <property type="term" value="F:oxidoreductase activity, acting on the CH-OH group of donors, NAD or NADP as acceptor"/>
    <property type="evidence" value="ECO:0007669"/>
    <property type="project" value="TreeGrafter"/>
</dbReference>
<dbReference type="SUPFAM" id="SSF51735">
    <property type="entry name" value="NAD(P)-binding Rossmann-fold domains"/>
    <property type="match status" value="1"/>
</dbReference>
<dbReference type="Pfam" id="PF13561">
    <property type="entry name" value="adh_short_C2"/>
    <property type="match status" value="1"/>
</dbReference>
<dbReference type="FunFam" id="3.40.50.720:FF:000084">
    <property type="entry name" value="Short-chain dehydrogenase reductase"/>
    <property type="match status" value="1"/>
</dbReference>
<accession>A0A383CKV2</accession>
<dbReference type="InterPro" id="IPR020904">
    <property type="entry name" value="Sc_DH/Rdtase_CS"/>
</dbReference>
<reference evidence="2" key="1">
    <citation type="submission" date="2018-05" db="EMBL/GenBank/DDBJ databases">
        <authorList>
            <person name="Lanie J.A."/>
            <person name="Ng W.-L."/>
            <person name="Kazmierczak K.M."/>
            <person name="Andrzejewski T.M."/>
            <person name="Davidsen T.M."/>
            <person name="Wayne K.J."/>
            <person name="Tettelin H."/>
            <person name="Glass J.I."/>
            <person name="Rusch D."/>
            <person name="Podicherti R."/>
            <person name="Tsui H.-C.T."/>
            <person name="Winkler M.E."/>
        </authorList>
    </citation>
    <scope>NUCLEOTIDE SEQUENCE</scope>
</reference>
<protein>
    <submittedName>
        <fullName evidence="2">Uncharacterized protein</fullName>
    </submittedName>
</protein>
<dbReference type="PRINTS" id="PR00081">
    <property type="entry name" value="GDHRDH"/>
</dbReference>
<dbReference type="EMBL" id="UINC01209694">
    <property type="protein sequence ID" value="SVE32822.1"/>
    <property type="molecule type" value="Genomic_DNA"/>
</dbReference>
<dbReference type="InterPro" id="IPR036291">
    <property type="entry name" value="NAD(P)-bd_dom_sf"/>
</dbReference>
<comment type="similarity">
    <text evidence="1">Belongs to the short-chain dehydrogenases/reductases (SDR) family.</text>
</comment>
<dbReference type="AlphaFoldDB" id="A0A383CKV2"/>
<dbReference type="Gene3D" id="3.40.50.720">
    <property type="entry name" value="NAD(P)-binding Rossmann-like Domain"/>
    <property type="match status" value="1"/>
</dbReference>
<gene>
    <name evidence="2" type="ORF">METZ01_LOCUS485676</name>
</gene>
<dbReference type="PANTHER" id="PTHR42760">
    <property type="entry name" value="SHORT-CHAIN DEHYDROGENASES/REDUCTASES FAMILY MEMBER"/>
    <property type="match status" value="1"/>
</dbReference>